<proteinExistence type="predicted"/>
<protein>
    <submittedName>
        <fullName evidence="1">Uncharacterized protein</fullName>
    </submittedName>
</protein>
<reference evidence="1 2" key="1">
    <citation type="submission" date="2024-01" db="EMBL/GenBank/DDBJ databases">
        <title>The genomes of 5 underutilized Papilionoideae crops provide insights into root nodulation and disease resistanc.</title>
        <authorList>
            <person name="Yuan L."/>
        </authorList>
    </citation>
    <scope>NUCLEOTIDE SEQUENCE [LARGE SCALE GENOMIC DNA]</scope>
    <source>
        <strain evidence="1">ZHUSHIDOU_FW_LH</strain>
        <tissue evidence="1">Leaf</tissue>
    </source>
</reference>
<dbReference type="Proteomes" id="UP001372338">
    <property type="component" value="Unassembled WGS sequence"/>
</dbReference>
<gene>
    <name evidence="1" type="ORF">RIF29_28020</name>
</gene>
<sequence length="221" mass="25049">MHVNEDWFTKGLHMVLRNGEKATTPLKQSFPRLFTCCMDQNIKVGEAGTWENGSWAWNFPWRRRLFAWEEDLVEELRVSVLNSFHELEGYDHQFGRGATNGLTYHGKAADTWAVGITLYLASITYTVAADSLSDFANQDRRYHHRCQPYRRTIADVEKKPRVVLFLLTATLVDRAALRLPWLAPPLFASPVACPALAVTAAAAVHNSTLPCVQLLQTTFRT</sequence>
<name>A0AAN9ER48_CROPI</name>
<accession>A0AAN9ER48</accession>
<evidence type="ECO:0000313" key="1">
    <source>
        <dbReference type="EMBL" id="KAK7261703.1"/>
    </source>
</evidence>
<organism evidence="1 2">
    <name type="scientific">Crotalaria pallida</name>
    <name type="common">Smooth rattlebox</name>
    <name type="synonym">Crotalaria striata</name>
    <dbReference type="NCBI Taxonomy" id="3830"/>
    <lineage>
        <taxon>Eukaryota</taxon>
        <taxon>Viridiplantae</taxon>
        <taxon>Streptophyta</taxon>
        <taxon>Embryophyta</taxon>
        <taxon>Tracheophyta</taxon>
        <taxon>Spermatophyta</taxon>
        <taxon>Magnoliopsida</taxon>
        <taxon>eudicotyledons</taxon>
        <taxon>Gunneridae</taxon>
        <taxon>Pentapetalae</taxon>
        <taxon>rosids</taxon>
        <taxon>fabids</taxon>
        <taxon>Fabales</taxon>
        <taxon>Fabaceae</taxon>
        <taxon>Papilionoideae</taxon>
        <taxon>50 kb inversion clade</taxon>
        <taxon>genistoids sensu lato</taxon>
        <taxon>core genistoids</taxon>
        <taxon>Crotalarieae</taxon>
        <taxon>Crotalaria</taxon>
    </lineage>
</organism>
<dbReference type="EMBL" id="JAYWIO010000005">
    <property type="protein sequence ID" value="KAK7261703.1"/>
    <property type="molecule type" value="Genomic_DNA"/>
</dbReference>
<keyword evidence="2" id="KW-1185">Reference proteome</keyword>
<dbReference type="AlphaFoldDB" id="A0AAN9ER48"/>
<comment type="caution">
    <text evidence="1">The sequence shown here is derived from an EMBL/GenBank/DDBJ whole genome shotgun (WGS) entry which is preliminary data.</text>
</comment>
<evidence type="ECO:0000313" key="2">
    <source>
        <dbReference type="Proteomes" id="UP001372338"/>
    </source>
</evidence>